<evidence type="ECO:0008006" key="3">
    <source>
        <dbReference type="Google" id="ProtNLM"/>
    </source>
</evidence>
<evidence type="ECO:0000313" key="2">
    <source>
        <dbReference type="Proteomes" id="UP001295423"/>
    </source>
</evidence>
<dbReference type="EMBL" id="CAKOGP040002380">
    <property type="protein sequence ID" value="CAJ1968365.1"/>
    <property type="molecule type" value="Genomic_DNA"/>
</dbReference>
<sequence length="194" mass="21780">MTAINSNTSTTNNDNKKTTNLLQKYNVKDLLWASITKPSLKQNAGLHLMEDEDGVIRVERVDGAFEMFTQVKPGDRLLEFQEQDVSCYEGGIKEIEKLIKESLKVQVRVLKPSADVEEEEDDDDDTSAMTLEIAAGDTLVLHYGTNDKDGLNGKMVKIKRESSKKGRWLVQVQDTGKMMIVDEAHLFAISSFHS</sequence>
<keyword evidence="2" id="KW-1185">Reference proteome</keyword>
<comment type="caution">
    <text evidence="1">The sequence shown here is derived from an EMBL/GenBank/DDBJ whole genome shotgun (WGS) entry which is preliminary data.</text>
</comment>
<dbReference type="Proteomes" id="UP001295423">
    <property type="component" value="Unassembled WGS sequence"/>
</dbReference>
<dbReference type="AlphaFoldDB" id="A0AAD2GB96"/>
<accession>A0AAD2GB96</accession>
<proteinExistence type="predicted"/>
<reference evidence="1" key="1">
    <citation type="submission" date="2023-08" db="EMBL/GenBank/DDBJ databases">
        <authorList>
            <person name="Audoor S."/>
            <person name="Bilcke G."/>
        </authorList>
    </citation>
    <scope>NUCLEOTIDE SEQUENCE</scope>
</reference>
<protein>
    <recommendedName>
        <fullName evidence="3">PDZ domain-containing protein</fullName>
    </recommendedName>
</protein>
<name>A0AAD2GB96_9STRA</name>
<evidence type="ECO:0000313" key="1">
    <source>
        <dbReference type="EMBL" id="CAJ1968365.1"/>
    </source>
</evidence>
<gene>
    <name evidence="1" type="ORF">CYCCA115_LOCUS23203</name>
</gene>
<organism evidence="1 2">
    <name type="scientific">Cylindrotheca closterium</name>
    <dbReference type="NCBI Taxonomy" id="2856"/>
    <lineage>
        <taxon>Eukaryota</taxon>
        <taxon>Sar</taxon>
        <taxon>Stramenopiles</taxon>
        <taxon>Ochrophyta</taxon>
        <taxon>Bacillariophyta</taxon>
        <taxon>Bacillariophyceae</taxon>
        <taxon>Bacillariophycidae</taxon>
        <taxon>Bacillariales</taxon>
        <taxon>Bacillariaceae</taxon>
        <taxon>Cylindrotheca</taxon>
    </lineage>
</organism>